<evidence type="ECO:0000313" key="1">
    <source>
        <dbReference type="EMBL" id="MFD1040780.1"/>
    </source>
</evidence>
<evidence type="ECO:0000313" key="2">
    <source>
        <dbReference type="Proteomes" id="UP001597033"/>
    </source>
</evidence>
<dbReference type="RefSeq" id="WP_238394284.1">
    <property type="nucleotide sequence ID" value="NZ_JBHTKN010000001.1"/>
</dbReference>
<proteinExistence type="predicted"/>
<keyword evidence="2" id="KW-1185">Reference proteome</keyword>
<dbReference type="InterPro" id="IPR014541">
    <property type="entry name" value="Amdntrnsf_FN0238"/>
</dbReference>
<sequence length="313" mass="32842">MITRDPQAFLAVARGMAPDFGPATARAAFLVTPEGFARAEQSALDNRYMAAAGGYHCEAALAEHRALQRALAADLPVFAFPGDPATPDAVFPNNVFATARPDARVDPHGRLRLVVGRMRHPVRRGEADRADIRGFFRALAGTGEIDLSQQPHPCELTGSMVVDRARGLGYCGLSERCDETGARLVHEAFGLRATLVFDLAPGEYHANVVLAVLAGRAVLVSPAGFADPVIAEAIAGFYAPHVVRLRAGQQAAFAGNAIALAPGRAWMSQAAADSLDHGQRQVLATAGFALGQVPLAAIEAGGGSLRCCVAEVF</sequence>
<protein>
    <submittedName>
        <fullName evidence="1">Arginine deiminase-related protein</fullName>
    </submittedName>
</protein>
<organism evidence="1 2">
    <name type="scientific">Pseudoxanthomonas kaohsiungensis</name>
    <dbReference type="NCBI Taxonomy" id="283923"/>
    <lineage>
        <taxon>Bacteria</taxon>
        <taxon>Pseudomonadati</taxon>
        <taxon>Pseudomonadota</taxon>
        <taxon>Gammaproteobacteria</taxon>
        <taxon>Lysobacterales</taxon>
        <taxon>Lysobacteraceae</taxon>
        <taxon>Pseudoxanthomonas</taxon>
    </lineage>
</organism>
<dbReference type="PANTHER" id="PTHR43224">
    <property type="entry name" value="AMIDINOTRANSFERASE"/>
    <property type="match status" value="1"/>
</dbReference>
<reference evidence="2" key="1">
    <citation type="journal article" date="2019" name="Int. J. Syst. Evol. Microbiol.">
        <title>The Global Catalogue of Microorganisms (GCM) 10K type strain sequencing project: providing services to taxonomists for standard genome sequencing and annotation.</title>
        <authorList>
            <consortium name="The Broad Institute Genomics Platform"/>
            <consortium name="The Broad Institute Genome Sequencing Center for Infectious Disease"/>
            <person name="Wu L."/>
            <person name="Ma J."/>
        </authorList>
    </citation>
    <scope>NUCLEOTIDE SEQUENCE [LARGE SCALE GENOMIC DNA]</scope>
    <source>
        <strain evidence="2">CCUG 55854</strain>
    </source>
</reference>
<dbReference type="SUPFAM" id="SSF55909">
    <property type="entry name" value="Pentein"/>
    <property type="match status" value="1"/>
</dbReference>
<dbReference type="Proteomes" id="UP001597033">
    <property type="component" value="Unassembled WGS sequence"/>
</dbReference>
<dbReference type="Pfam" id="PF19420">
    <property type="entry name" value="DDAH_eukar"/>
    <property type="match status" value="1"/>
</dbReference>
<dbReference type="PANTHER" id="PTHR43224:SF1">
    <property type="entry name" value="AMIDINOTRANSFERASE"/>
    <property type="match status" value="1"/>
</dbReference>
<gene>
    <name evidence="1" type="ORF">ACFQ2N_00260</name>
</gene>
<comment type="caution">
    <text evidence="1">The sequence shown here is derived from an EMBL/GenBank/DDBJ whole genome shotgun (WGS) entry which is preliminary data.</text>
</comment>
<dbReference type="EMBL" id="JBHTKN010000001">
    <property type="protein sequence ID" value="MFD1040780.1"/>
    <property type="molecule type" value="Genomic_DNA"/>
</dbReference>
<dbReference type="Gene3D" id="3.75.10.10">
    <property type="entry name" value="L-arginine/glycine Amidinotransferase, Chain A"/>
    <property type="match status" value="1"/>
</dbReference>
<name>A0ABW3LV44_9GAMM</name>
<accession>A0ABW3LV44</accession>